<dbReference type="InterPro" id="IPR023324">
    <property type="entry name" value="BH2638-like_sf"/>
</dbReference>
<dbReference type="OrthoDB" id="1649074at2"/>
<comment type="similarity">
    <text evidence="1">Belongs to the UPF0223 family.</text>
</comment>
<protein>
    <recommendedName>
        <fullName evidence="1">UPF0223 protein FN924_07615</fullName>
    </recommendedName>
</protein>
<keyword evidence="3" id="KW-1185">Reference proteome</keyword>
<dbReference type="AlphaFoldDB" id="A0A516KF56"/>
<evidence type="ECO:0000313" key="3">
    <source>
        <dbReference type="Proteomes" id="UP000315215"/>
    </source>
</evidence>
<dbReference type="EMBL" id="CP041666">
    <property type="protein sequence ID" value="QDP40045.1"/>
    <property type="molecule type" value="Genomic_DNA"/>
</dbReference>
<dbReference type="SUPFAM" id="SSF158504">
    <property type="entry name" value="BH2638-like"/>
    <property type="match status" value="1"/>
</dbReference>
<dbReference type="KEGG" id="aqt:FN924_07615"/>
<dbReference type="NCBIfam" id="NF003353">
    <property type="entry name" value="PRK04387.1"/>
    <property type="match status" value="1"/>
</dbReference>
<dbReference type="Proteomes" id="UP000315215">
    <property type="component" value="Chromosome"/>
</dbReference>
<proteinExistence type="inferred from homology"/>
<reference evidence="2 3" key="1">
    <citation type="submission" date="2019-07" db="EMBL/GenBank/DDBJ databases">
        <authorList>
            <person name="Li J."/>
        </authorList>
    </citation>
    <scope>NUCLEOTIDE SEQUENCE [LARGE SCALE GENOMIC DNA]</scope>
    <source>
        <strain evidence="2 3">TKL69</strain>
    </source>
</reference>
<name>A0A516KF56_9BACI</name>
<sequence>MNYSYPIDETWNKQEIIDVVNFFSLIEKAYEQSVKRDDLMLAYTRFKQIVPSKSEEKQLCGKFEKDSGYSCYRTVQYAKDLESGETVQMKKNR</sequence>
<dbReference type="Pfam" id="PF05256">
    <property type="entry name" value="UPF0223"/>
    <property type="match status" value="1"/>
</dbReference>
<dbReference type="Gene3D" id="1.10.220.80">
    <property type="entry name" value="BH2638-like"/>
    <property type="match status" value="1"/>
</dbReference>
<evidence type="ECO:0000313" key="2">
    <source>
        <dbReference type="EMBL" id="QDP40045.1"/>
    </source>
</evidence>
<dbReference type="PIRSF" id="PIRSF037260">
    <property type="entry name" value="UPF0223"/>
    <property type="match status" value="1"/>
</dbReference>
<gene>
    <name evidence="2" type="ORF">FN924_07615</name>
</gene>
<dbReference type="InterPro" id="IPR007920">
    <property type="entry name" value="UPF0223"/>
</dbReference>
<dbReference type="HAMAP" id="MF_01041">
    <property type="entry name" value="UPF0223"/>
    <property type="match status" value="1"/>
</dbReference>
<organism evidence="2 3">
    <name type="scientific">Radiobacillus deserti</name>
    <dbReference type="NCBI Taxonomy" id="2594883"/>
    <lineage>
        <taxon>Bacteria</taxon>
        <taxon>Bacillati</taxon>
        <taxon>Bacillota</taxon>
        <taxon>Bacilli</taxon>
        <taxon>Bacillales</taxon>
        <taxon>Bacillaceae</taxon>
        <taxon>Radiobacillus</taxon>
    </lineage>
</organism>
<accession>A0A516KF56</accession>
<evidence type="ECO:0000256" key="1">
    <source>
        <dbReference type="HAMAP-Rule" id="MF_01041"/>
    </source>
</evidence>
<dbReference type="RefSeq" id="WP_143893239.1">
    <property type="nucleotide sequence ID" value="NZ_CP041666.1"/>
</dbReference>